<dbReference type="AlphaFoldDB" id="A0A178LC35"/>
<dbReference type="RefSeq" id="WP_064308436.1">
    <property type="nucleotide sequence ID" value="NZ_LWCR01000025.1"/>
</dbReference>
<organism evidence="2 3">
    <name type="scientific">Pseudomonas oryzihabitans</name>
    <dbReference type="NCBI Taxonomy" id="47885"/>
    <lineage>
        <taxon>Bacteria</taxon>
        <taxon>Pseudomonadati</taxon>
        <taxon>Pseudomonadota</taxon>
        <taxon>Gammaproteobacteria</taxon>
        <taxon>Pseudomonadales</taxon>
        <taxon>Pseudomonadaceae</taxon>
        <taxon>Pseudomonas</taxon>
    </lineage>
</organism>
<evidence type="ECO:0000256" key="1">
    <source>
        <dbReference type="SAM" id="MobiDB-lite"/>
    </source>
</evidence>
<protein>
    <submittedName>
        <fullName evidence="2">Uncharacterized protein</fullName>
    </submittedName>
</protein>
<sequence length="93" mass="10274">MITRMPSATASSLAFDVCPLGAEAPSLSIEMLRQGFLALDHHGQLDLSRTIKRQLRERLVEQLDAQLPSVVIDSLDRSTPQPQALPQRRLRGG</sequence>
<dbReference type="OrthoDB" id="7020680at2"/>
<dbReference type="Proteomes" id="UP000078356">
    <property type="component" value="Unassembled WGS sequence"/>
</dbReference>
<evidence type="ECO:0000313" key="3">
    <source>
        <dbReference type="Proteomes" id="UP000078356"/>
    </source>
</evidence>
<accession>A0A178LC35</accession>
<reference evidence="2 3" key="1">
    <citation type="submission" date="2016-04" db="EMBL/GenBank/DDBJ databases">
        <title>Draft Genome Sequences of Staphylococcus capitis Strain H36, S. capitis Strain H65, S. cohnii Strain H62, S. hominis Strain H69, Mycobacterium iranicum Strain H39, Plantibacter sp. Strain H53, Pseudomonas oryzihabitans Strain H72, and Microbacterium sp. Strain H83, isolated from residential settings.</title>
        <authorList>
            <person name="Lymperopoulou D."/>
            <person name="Adams R.I."/>
            <person name="Lindow S."/>
            <person name="Coil D.A."/>
            <person name="Jospin G."/>
            <person name="Eisen J.A."/>
        </authorList>
    </citation>
    <scope>NUCLEOTIDE SEQUENCE [LARGE SCALE GENOMIC DNA]</scope>
    <source>
        <strain evidence="2 3">H72</strain>
    </source>
</reference>
<feature type="region of interest" description="Disordered" evidence="1">
    <location>
        <begin position="74"/>
        <end position="93"/>
    </location>
</feature>
<dbReference type="EMBL" id="LWCR01000025">
    <property type="protein sequence ID" value="OAN28019.1"/>
    <property type="molecule type" value="Genomic_DNA"/>
</dbReference>
<comment type="caution">
    <text evidence="2">The sequence shown here is derived from an EMBL/GenBank/DDBJ whole genome shotgun (WGS) entry which is preliminary data.</text>
</comment>
<evidence type="ECO:0000313" key="2">
    <source>
        <dbReference type="EMBL" id="OAN28019.1"/>
    </source>
</evidence>
<gene>
    <name evidence="2" type="ORF">A4V15_20985</name>
</gene>
<proteinExistence type="predicted"/>
<name>A0A178LC35_9PSED</name>